<reference evidence="2" key="2">
    <citation type="journal article" date="2024" name="Plant">
        <title>Genomic evolution and insights into agronomic trait innovations of Sesamum species.</title>
        <authorList>
            <person name="Miao H."/>
            <person name="Wang L."/>
            <person name="Qu L."/>
            <person name="Liu H."/>
            <person name="Sun Y."/>
            <person name="Le M."/>
            <person name="Wang Q."/>
            <person name="Wei S."/>
            <person name="Zheng Y."/>
            <person name="Lin W."/>
            <person name="Duan Y."/>
            <person name="Cao H."/>
            <person name="Xiong S."/>
            <person name="Wang X."/>
            <person name="Wei L."/>
            <person name="Li C."/>
            <person name="Ma Q."/>
            <person name="Ju M."/>
            <person name="Zhao R."/>
            <person name="Li G."/>
            <person name="Mu C."/>
            <person name="Tian Q."/>
            <person name="Mei H."/>
            <person name="Zhang T."/>
            <person name="Gao T."/>
            <person name="Zhang H."/>
        </authorList>
    </citation>
    <scope>NUCLEOTIDE SEQUENCE</scope>
    <source>
        <strain evidence="2">3651</strain>
    </source>
</reference>
<organism evidence="2 3">
    <name type="scientific">Sesamum alatum</name>
    <dbReference type="NCBI Taxonomy" id="300844"/>
    <lineage>
        <taxon>Eukaryota</taxon>
        <taxon>Viridiplantae</taxon>
        <taxon>Streptophyta</taxon>
        <taxon>Embryophyta</taxon>
        <taxon>Tracheophyta</taxon>
        <taxon>Spermatophyta</taxon>
        <taxon>Magnoliopsida</taxon>
        <taxon>eudicotyledons</taxon>
        <taxon>Gunneridae</taxon>
        <taxon>Pentapetalae</taxon>
        <taxon>asterids</taxon>
        <taxon>lamiids</taxon>
        <taxon>Lamiales</taxon>
        <taxon>Pedaliaceae</taxon>
        <taxon>Sesamum</taxon>
    </lineage>
</organism>
<accession>A0AAE2CH35</accession>
<dbReference type="Proteomes" id="UP001293254">
    <property type="component" value="Unassembled WGS sequence"/>
</dbReference>
<keyword evidence="3" id="KW-1185">Reference proteome</keyword>
<name>A0AAE2CH35_9LAMI</name>
<proteinExistence type="predicted"/>
<evidence type="ECO:0000259" key="1">
    <source>
        <dbReference type="Pfam" id="PF17921"/>
    </source>
</evidence>
<gene>
    <name evidence="2" type="ORF">Salat_2134100</name>
</gene>
<feature type="domain" description="Integrase zinc-binding" evidence="1">
    <location>
        <begin position="111"/>
        <end position="151"/>
    </location>
</feature>
<dbReference type="AlphaFoldDB" id="A0AAE2CH35"/>
<evidence type="ECO:0000313" key="3">
    <source>
        <dbReference type="Proteomes" id="UP001293254"/>
    </source>
</evidence>
<comment type="caution">
    <text evidence="2">The sequence shown here is derived from an EMBL/GenBank/DDBJ whole genome shotgun (WGS) entry which is preliminary data.</text>
</comment>
<dbReference type="Pfam" id="PF17921">
    <property type="entry name" value="Integrase_H2C2"/>
    <property type="match status" value="1"/>
</dbReference>
<dbReference type="Gene3D" id="1.10.340.70">
    <property type="match status" value="1"/>
</dbReference>
<dbReference type="InterPro" id="IPR041588">
    <property type="entry name" value="Integrase_H2C2"/>
</dbReference>
<reference evidence="2" key="1">
    <citation type="submission" date="2020-06" db="EMBL/GenBank/DDBJ databases">
        <authorList>
            <person name="Li T."/>
            <person name="Hu X."/>
            <person name="Zhang T."/>
            <person name="Song X."/>
            <person name="Zhang H."/>
            <person name="Dai N."/>
            <person name="Sheng W."/>
            <person name="Hou X."/>
            <person name="Wei L."/>
        </authorList>
    </citation>
    <scope>NUCLEOTIDE SEQUENCE</scope>
    <source>
        <strain evidence="2">3651</strain>
        <tissue evidence="2">Leaf</tissue>
    </source>
</reference>
<dbReference type="EMBL" id="JACGWO010000008">
    <property type="protein sequence ID" value="KAK4421835.1"/>
    <property type="molecule type" value="Genomic_DNA"/>
</dbReference>
<protein>
    <recommendedName>
        <fullName evidence="1">Integrase zinc-binding domain-containing protein</fullName>
    </recommendedName>
</protein>
<evidence type="ECO:0000313" key="2">
    <source>
        <dbReference type="EMBL" id="KAK4421835.1"/>
    </source>
</evidence>
<sequence>MGPRHVQPIDQKTGTTTVAIQTLGCDYEIFYKPGKWNIVADALSRVPIDAQLLALAASNPSSDLVARLRTFYSTHPVGSKLLKRAQAADGIYSEQVGLVLVNHRLFIPPEANIRTQLLQEFHSTSLGLHSGVRATLSRLAETFYWQTCEKMLRTSSANAPPINNLSTPPRFPMVFCSCCLYRRVFGRRFLWISSHIFPRPMAKQPFGWLWTASPNFPIS</sequence>